<sequence length="170" mass="19104">MLSPQELKDCQGNIIWSNQYLNSRFSNHPIVLLFQKENIESVTSLMNFLNPHIDELISTSFENESGHVNFEIKASMLDGKMSGIFSGHSGAACHCCFAGQTDVSDPENVIAGILRNWTLKAIKDTIVELTSNGKSLLLILPDNELKSLMNLQVQMKLFLLHLHSYKRILD</sequence>
<dbReference type="Proteomes" id="UP001165289">
    <property type="component" value="Unassembled WGS sequence"/>
</dbReference>
<name>A0AAV7JU31_9METZ</name>
<accession>A0AAV7JU31</accession>
<reference evidence="1 2" key="1">
    <citation type="journal article" date="2023" name="BMC Biol.">
        <title>The compact genome of the sponge Oopsacas minuta (Hexactinellida) is lacking key metazoan core genes.</title>
        <authorList>
            <person name="Santini S."/>
            <person name="Schenkelaars Q."/>
            <person name="Jourda C."/>
            <person name="Duchesne M."/>
            <person name="Belahbib H."/>
            <person name="Rocher C."/>
            <person name="Selva M."/>
            <person name="Riesgo A."/>
            <person name="Vervoort M."/>
            <person name="Leys S.P."/>
            <person name="Kodjabachian L."/>
            <person name="Le Bivic A."/>
            <person name="Borchiellini C."/>
            <person name="Claverie J.M."/>
            <person name="Renard E."/>
        </authorList>
    </citation>
    <scope>NUCLEOTIDE SEQUENCE [LARGE SCALE GENOMIC DNA]</scope>
    <source>
        <strain evidence="1">SPO-2</strain>
    </source>
</reference>
<evidence type="ECO:0000313" key="2">
    <source>
        <dbReference type="Proteomes" id="UP001165289"/>
    </source>
</evidence>
<evidence type="ECO:0000313" key="1">
    <source>
        <dbReference type="EMBL" id="KAI6652498.1"/>
    </source>
</evidence>
<proteinExistence type="predicted"/>
<gene>
    <name evidence="1" type="ORF">LOD99_7512</name>
</gene>
<comment type="caution">
    <text evidence="1">The sequence shown here is derived from an EMBL/GenBank/DDBJ whole genome shotgun (WGS) entry which is preliminary data.</text>
</comment>
<dbReference type="AlphaFoldDB" id="A0AAV7JU31"/>
<protein>
    <submittedName>
        <fullName evidence="1">Uncharacterized protein</fullName>
    </submittedName>
</protein>
<dbReference type="EMBL" id="JAKMXF010000299">
    <property type="protein sequence ID" value="KAI6652498.1"/>
    <property type="molecule type" value="Genomic_DNA"/>
</dbReference>
<organism evidence="1 2">
    <name type="scientific">Oopsacas minuta</name>
    <dbReference type="NCBI Taxonomy" id="111878"/>
    <lineage>
        <taxon>Eukaryota</taxon>
        <taxon>Metazoa</taxon>
        <taxon>Porifera</taxon>
        <taxon>Hexactinellida</taxon>
        <taxon>Hexasterophora</taxon>
        <taxon>Lyssacinosida</taxon>
        <taxon>Leucopsacidae</taxon>
        <taxon>Oopsacas</taxon>
    </lineage>
</organism>
<keyword evidence="2" id="KW-1185">Reference proteome</keyword>